<protein>
    <submittedName>
        <fullName evidence="1">Uncharacterized protein</fullName>
    </submittedName>
</protein>
<proteinExistence type="predicted"/>
<gene>
    <name evidence="1" type="ORF">NLG97_g2274</name>
</gene>
<dbReference type="EMBL" id="JANAKD010000149">
    <property type="protein sequence ID" value="KAJ3496963.1"/>
    <property type="molecule type" value="Genomic_DNA"/>
</dbReference>
<name>A0ACC1R1M5_9HYPO</name>
<comment type="caution">
    <text evidence="1">The sequence shown here is derived from an EMBL/GenBank/DDBJ whole genome shotgun (WGS) entry which is preliminary data.</text>
</comment>
<reference evidence="1" key="1">
    <citation type="submission" date="2022-07" db="EMBL/GenBank/DDBJ databases">
        <title>Genome Sequence of Lecanicillium saksenae.</title>
        <authorList>
            <person name="Buettner E."/>
        </authorList>
    </citation>
    <scope>NUCLEOTIDE SEQUENCE</scope>
    <source>
        <strain evidence="1">VT-O1</strain>
    </source>
</reference>
<keyword evidence="2" id="KW-1185">Reference proteome</keyword>
<sequence>MLVSNTWLATLSLTIAFAQAFPTHQFDQPLSTWHSLIRGIVQNTCRSEYATYQTGSDSGNTTRYDQTGNLINCVLGQLSEYRKATMAASAVVLGSTPLVMQTVGSTTAETAILGLRRPLLATLLATGSPAVATIKSDQFMEVLSKFVQGNHDTSKLGIPVFQWTRKNASLQSAISVSQYVLAGAAVANVATLAYQLGVHAIVAFAPTVTLLPPLWTFLAILIHLGGTAAFHSRVKVRRKQDYDVADGVVPKFILCEFTPSALQPPRDLEWRNEHVWFYGLTWLLNLVTIIQILFGTLILSSLLFFTVRDAALVLGRYTASAIICRAILRFELAGCSEANLSQKSEVENLEMAAWVCGVHV</sequence>
<dbReference type="Proteomes" id="UP001148737">
    <property type="component" value="Unassembled WGS sequence"/>
</dbReference>
<organism evidence="1 2">
    <name type="scientific">Lecanicillium saksenae</name>
    <dbReference type="NCBI Taxonomy" id="468837"/>
    <lineage>
        <taxon>Eukaryota</taxon>
        <taxon>Fungi</taxon>
        <taxon>Dikarya</taxon>
        <taxon>Ascomycota</taxon>
        <taxon>Pezizomycotina</taxon>
        <taxon>Sordariomycetes</taxon>
        <taxon>Hypocreomycetidae</taxon>
        <taxon>Hypocreales</taxon>
        <taxon>Cordycipitaceae</taxon>
        <taxon>Lecanicillium</taxon>
    </lineage>
</organism>
<evidence type="ECO:0000313" key="1">
    <source>
        <dbReference type="EMBL" id="KAJ3496963.1"/>
    </source>
</evidence>
<evidence type="ECO:0000313" key="2">
    <source>
        <dbReference type="Proteomes" id="UP001148737"/>
    </source>
</evidence>
<accession>A0ACC1R1M5</accession>